<name>A0ABQ2QV31_9GAMM</name>
<keyword evidence="2" id="KW-1185">Reference proteome</keyword>
<comment type="caution">
    <text evidence="1">The sequence shown here is derived from an EMBL/GenBank/DDBJ whole genome shotgun (WGS) entry which is preliminary data.</text>
</comment>
<accession>A0ABQ2QV31</accession>
<evidence type="ECO:0000313" key="2">
    <source>
        <dbReference type="Proteomes" id="UP000654004"/>
    </source>
</evidence>
<sequence length="58" mass="6506">MAKSNAANTFNFIVSLLIIRINEEPQDSLNRPLWLGNKQKSSVDYHRASFAAYALHSG</sequence>
<reference evidence="2" key="1">
    <citation type="journal article" date="2019" name="Int. J. Syst. Evol. Microbiol.">
        <title>The Global Catalogue of Microorganisms (GCM) 10K type strain sequencing project: providing services to taxonomists for standard genome sequencing and annotation.</title>
        <authorList>
            <consortium name="The Broad Institute Genomics Platform"/>
            <consortium name="The Broad Institute Genome Sequencing Center for Infectious Disease"/>
            <person name="Wu L."/>
            <person name="Ma J."/>
        </authorList>
    </citation>
    <scope>NUCLEOTIDE SEQUENCE [LARGE SCALE GENOMIC DNA]</scope>
    <source>
        <strain evidence="2">JCM 32305</strain>
    </source>
</reference>
<evidence type="ECO:0000313" key="1">
    <source>
        <dbReference type="EMBL" id="GGP95016.1"/>
    </source>
</evidence>
<gene>
    <name evidence="1" type="ORF">GCM10009410_31160</name>
</gene>
<dbReference type="EMBL" id="BMQW01000009">
    <property type="protein sequence ID" value="GGP95016.1"/>
    <property type="molecule type" value="Genomic_DNA"/>
</dbReference>
<proteinExistence type="predicted"/>
<dbReference type="Proteomes" id="UP000654004">
    <property type="component" value="Unassembled WGS sequence"/>
</dbReference>
<protein>
    <submittedName>
        <fullName evidence="1">Uncharacterized protein</fullName>
    </submittedName>
</protein>
<organism evidence="1 2">
    <name type="scientific">Shewanella ulleungensis</name>
    <dbReference type="NCBI Taxonomy" id="2282699"/>
    <lineage>
        <taxon>Bacteria</taxon>
        <taxon>Pseudomonadati</taxon>
        <taxon>Pseudomonadota</taxon>
        <taxon>Gammaproteobacteria</taxon>
        <taxon>Alteromonadales</taxon>
        <taxon>Shewanellaceae</taxon>
        <taxon>Shewanella</taxon>
    </lineage>
</organism>